<sequence>MKLSKPIVIGIGDSQKTISEINIKKEDFTARVIVEAEKEFLLSGGVFAKGEMESTRAYLGYVAAKIIDCKPEDLMKLTGTEYIKITNMIKGFFDGSDLETLMEILSGKSE</sequence>
<dbReference type="EMBL" id="QRHL01000018">
    <property type="protein sequence ID" value="RHF71076.1"/>
    <property type="molecule type" value="Genomic_DNA"/>
</dbReference>
<dbReference type="AlphaFoldDB" id="A0A414PRF6"/>
<evidence type="ECO:0008006" key="3">
    <source>
        <dbReference type="Google" id="ProtNLM"/>
    </source>
</evidence>
<organism evidence="1 2">
    <name type="scientific">Fusobacterium mortiferum</name>
    <dbReference type="NCBI Taxonomy" id="850"/>
    <lineage>
        <taxon>Bacteria</taxon>
        <taxon>Fusobacteriati</taxon>
        <taxon>Fusobacteriota</taxon>
        <taxon>Fusobacteriia</taxon>
        <taxon>Fusobacteriales</taxon>
        <taxon>Fusobacteriaceae</taxon>
        <taxon>Fusobacterium</taxon>
    </lineage>
</organism>
<name>A0A414PRF6_FUSMR</name>
<reference evidence="1 2" key="1">
    <citation type="submission" date="2018-08" db="EMBL/GenBank/DDBJ databases">
        <title>A genome reference for cultivated species of the human gut microbiota.</title>
        <authorList>
            <person name="Zou Y."/>
            <person name="Xue W."/>
            <person name="Luo G."/>
        </authorList>
    </citation>
    <scope>NUCLEOTIDE SEQUENCE [LARGE SCALE GENOMIC DNA]</scope>
    <source>
        <strain evidence="1 2">AM25-1</strain>
    </source>
</reference>
<accession>A0A414PRF6</accession>
<dbReference type="RefSeq" id="WP_118234534.1">
    <property type="nucleotide sequence ID" value="NZ_CAEUHP010000001.1"/>
</dbReference>
<evidence type="ECO:0000313" key="2">
    <source>
        <dbReference type="Proteomes" id="UP000284676"/>
    </source>
</evidence>
<evidence type="ECO:0000313" key="1">
    <source>
        <dbReference type="EMBL" id="RHF71076.1"/>
    </source>
</evidence>
<proteinExistence type="predicted"/>
<gene>
    <name evidence="1" type="ORF">DW663_09160</name>
</gene>
<protein>
    <recommendedName>
        <fullName evidence="3">Phage tail assembly protein</fullName>
    </recommendedName>
</protein>
<comment type="caution">
    <text evidence="1">The sequence shown here is derived from an EMBL/GenBank/DDBJ whole genome shotgun (WGS) entry which is preliminary data.</text>
</comment>
<dbReference type="Proteomes" id="UP000284676">
    <property type="component" value="Unassembled WGS sequence"/>
</dbReference>